<dbReference type="PIRSF" id="PIRSF006181">
    <property type="entry name" value="EbsC_YbaK"/>
    <property type="match status" value="1"/>
</dbReference>
<evidence type="ECO:0000313" key="7">
    <source>
        <dbReference type="Proteomes" id="UP000292118"/>
    </source>
</evidence>
<sequence>MRRMATRNARSVHGGTPAVVVLERAGVAHTRHTYEHDPASTVGYGLEAAAAMGVDPAQVFKTLLADVDGRLVVGVVPVDRQLDLKALARAVGGKRAAMAQPAAAERATGYVVGGISPLGQKQRHATVVDASAQGYDVVYVSGGRRGLDLGLAPADLVRLTGAALADIAR</sequence>
<proteinExistence type="inferred from homology"/>
<name>A0A4P6EZT3_9MICO</name>
<dbReference type="SUPFAM" id="SSF55826">
    <property type="entry name" value="YbaK/ProRS associated domain"/>
    <property type="match status" value="1"/>
</dbReference>
<evidence type="ECO:0000256" key="2">
    <source>
        <dbReference type="ARBA" id="ARBA00022917"/>
    </source>
</evidence>
<dbReference type="EMBL" id="CP035493">
    <property type="protein sequence ID" value="QAY68682.1"/>
    <property type="molecule type" value="Genomic_DNA"/>
</dbReference>
<comment type="similarity">
    <text evidence="1 4">Belongs to the prolyl-tRNA editing family. YbaK/EbsC subfamily.</text>
</comment>
<evidence type="ECO:0000256" key="1">
    <source>
        <dbReference type="ARBA" id="ARBA00009798"/>
    </source>
</evidence>
<keyword evidence="3 4" id="KW-0456">Lyase</keyword>
<dbReference type="PANTHER" id="PTHR30411">
    <property type="entry name" value="CYTOPLASMIC PROTEIN"/>
    <property type="match status" value="1"/>
</dbReference>
<keyword evidence="7" id="KW-1185">Reference proteome</keyword>
<dbReference type="InterPro" id="IPR007214">
    <property type="entry name" value="YbaK/aa-tRNA-synth-assoc-dom"/>
</dbReference>
<dbReference type="Pfam" id="PF04073">
    <property type="entry name" value="tRNA_edit"/>
    <property type="match status" value="1"/>
</dbReference>
<reference evidence="6 7" key="1">
    <citation type="submission" date="2019-01" db="EMBL/GenBank/DDBJ databases">
        <title>Genome sequencing of strain FW10M-9.</title>
        <authorList>
            <person name="Heo J."/>
            <person name="Kim S.-J."/>
            <person name="Kim J.-S."/>
            <person name="Hong S.-B."/>
            <person name="Kwon S.-W."/>
        </authorList>
    </citation>
    <scope>NUCLEOTIDE SEQUENCE [LARGE SCALE GENOMIC DNA]</scope>
    <source>
        <strain evidence="6 7">FW10M-9</strain>
    </source>
</reference>
<dbReference type="OrthoDB" id="9809296at2"/>
<protein>
    <recommendedName>
        <fullName evidence="4">Cys-tRNA(Pro)/Cys-tRNA(Cys) deacylase</fullName>
        <ecNumber evidence="4">4.2.-.-</ecNumber>
    </recommendedName>
</protein>
<evidence type="ECO:0000256" key="4">
    <source>
        <dbReference type="PIRNR" id="PIRNR006181"/>
    </source>
</evidence>
<evidence type="ECO:0000313" key="6">
    <source>
        <dbReference type="EMBL" id="QAY68682.1"/>
    </source>
</evidence>
<dbReference type="InterPro" id="IPR004369">
    <property type="entry name" value="Prolyl-tRNA_editing_YbaK/EbsC"/>
</dbReference>
<dbReference type="InterPro" id="IPR036754">
    <property type="entry name" value="YbaK/aa-tRNA-synt-asso_dom_sf"/>
</dbReference>
<accession>A0A4P6EZT3</accession>
<dbReference type="GO" id="GO:0002161">
    <property type="term" value="F:aminoacyl-tRNA deacylase activity"/>
    <property type="evidence" value="ECO:0007669"/>
    <property type="project" value="InterPro"/>
</dbReference>
<dbReference type="NCBIfam" id="TIGR00011">
    <property type="entry name" value="YbaK_EbsC"/>
    <property type="match status" value="1"/>
</dbReference>
<keyword evidence="2 4" id="KW-0648">Protein biosynthesis</keyword>
<dbReference type="EC" id="4.2.-.-" evidence="4"/>
<evidence type="ECO:0000259" key="5">
    <source>
        <dbReference type="Pfam" id="PF04073"/>
    </source>
</evidence>
<gene>
    <name evidence="6" type="primary">ybaK</name>
    <name evidence="6" type="ORF">ET471_00340</name>
</gene>
<dbReference type="CDD" id="cd00002">
    <property type="entry name" value="YbaK_deacylase"/>
    <property type="match status" value="1"/>
</dbReference>
<dbReference type="Proteomes" id="UP000292118">
    <property type="component" value="Chromosome"/>
</dbReference>
<dbReference type="GO" id="GO:0006412">
    <property type="term" value="P:translation"/>
    <property type="evidence" value="ECO:0007669"/>
    <property type="project" value="UniProtKB-KW"/>
</dbReference>
<dbReference type="AlphaFoldDB" id="A0A4P6EZT3"/>
<dbReference type="GO" id="GO:0016829">
    <property type="term" value="F:lyase activity"/>
    <property type="evidence" value="ECO:0007669"/>
    <property type="project" value="UniProtKB-KW"/>
</dbReference>
<dbReference type="Gene3D" id="3.90.960.10">
    <property type="entry name" value="YbaK/aminoacyl-tRNA synthetase-associated domain"/>
    <property type="match status" value="1"/>
</dbReference>
<dbReference type="PANTHER" id="PTHR30411:SF0">
    <property type="entry name" value="CYS-TRNA(PRO)_CYS-TRNA(CYS) DEACYLASE YBAK"/>
    <property type="match status" value="1"/>
</dbReference>
<organism evidence="6 7">
    <name type="scientific">Xylanimonas protaetiae</name>
    <dbReference type="NCBI Taxonomy" id="2509457"/>
    <lineage>
        <taxon>Bacteria</taxon>
        <taxon>Bacillati</taxon>
        <taxon>Actinomycetota</taxon>
        <taxon>Actinomycetes</taxon>
        <taxon>Micrococcales</taxon>
        <taxon>Promicromonosporaceae</taxon>
        <taxon>Xylanimonas</taxon>
    </lineage>
</organism>
<feature type="domain" description="YbaK/aminoacyl-tRNA synthetase-associated" evidence="5">
    <location>
        <begin position="47"/>
        <end position="159"/>
    </location>
</feature>
<evidence type="ECO:0000256" key="3">
    <source>
        <dbReference type="ARBA" id="ARBA00023239"/>
    </source>
</evidence>
<dbReference type="KEGG" id="xya:ET471_00340"/>